<dbReference type="Gene3D" id="2.120.10.80">
    <property type="entry name" value="Kelch-type beta propeller"/>
    <property type="match status" value="1"/>
</dbReference>
<proteinExistence type="predicted"/>
<reference evidence="1 2" key="1">
    <citation type="submission" date="2024-06" db="EMBL/GenBank/DDBJ databases">
        <title>A chromosome level genome sequence of Diviner's sage (Salvia divinorum).</title>
        <authorList>
            <person name="Ford S.A."/>
            <person name="Ro D.-K."/>
            <person name="Ness R.W."/>
            <person name="Phillips M.A."/>
        </authorList>
    </citation>
    <scope>NUCLEOTIDE SEQUENCE [LARGE SCALE GENOMIC DNA]</scope>
    <source>
        <strain evidence="1">SAF-2024a</strain>
        <tissue evidence="1">Leaf</tissue>
    </source>
</reference>
<dbReference type="EMBL" id="JBEAFC010000014">
    <property type="protein sequence ID" value="KAL1533587.1"/>
    <property type="molecule type" value="Genomic_DNA"/>
</dbReference>
<name>A0ABD1FP23_SALDI</name>
<dbReference type="SUPFAM" id="SSF117281">
    <property type="entry name" value="Kelch motif"/>
    <property type="match status" value="1"/>
</dbReference>
<gene>
    <name evidence="1" type="ORF">AAHA92_33452</name>
</gene>
<evidence type="ECO:0000313" key="2">
    <source>
        <dbReference type="Proteomes" id="UP001567538"/>
    </source>
</evidence>
<dbReference type="AlphaFoldDB" id="A0ABD1FP23"/>
<dbReference type="InterPro" id="IPR006652">
    <property type="entry name" value="Kelch_1"/>
</dbReference>
<dbReference type="InterPro" id="IPR015915">
    <property type="entry name" value="Kelch-typ_b-propeller"/>
</dbReference>
<dbReference type="Pfam" id="PF01344">
    <property type="entry name" value="Kelch_1"/>
    <property type="match status" value="1"/>
</dbReference>
<keyword evidence="2" id="KW-1185">Reference proteome</keyword>
<accession>A0ABD1FP23</accession>
<dbReference type="Proteomes" id="UP001567538">
    <property type="component" value="Unassembled WGS sequence"/>
</dbReference>
<sequence length="376" mass="42710">MEVQSALKTKEIQKTNQTHKDAGLRFTLLKYFNINVQYLSFNEVNLKDDTHLEVSGFSVVSGGEGVVSEDFPTVPGFCRVGGALFMVGGMYNEPEVGPTKWLWSAPPPPIPDGSFTMTWTRCDTAMDSERFNNLVVPLHDGRIFICGGTCEPKCWIEIYDPENGEFDRRDLPDHISNPFPASCFLLADQLVMLYYHNGVNKEEVVRPSLVLYDVGRNTWEIFAENLPVHEAHGLLEMEKRNLIYVGGNILFIIDQASRWFVYDLSAKKEVGKVDVRIKDGDAMQAFYLGNNDMISSSWMFYIFLPNENYYHTYTDLRYAKVEVVQGKGGDYIATVQLSGLLRVGDHDELYIFIADEVSSKRGAEEDLLEVKEEDEK</sequence>
<protein>
    <submittedName>
        <fullName evidence="1">Uncharacterized protein</fullName>
    </submittedName>
</protein>
<comment type="caution">
    <text evidence="1">The sequence shown here is derived from an EMBL/GenBank/DDBJ whole genome shotgun (WGS) entry which is preliminary data.</text>
</comment>
<evidence type="ECO:0000313" key="1">
    <source>
        <dbReference type="EMBL" id="KAL1533587.1"/>
    </source>
</evidence>
<organism evidence="1 2">
    <name type="scientific">Salvia divinorum</name>
    <name type="common">Maria pastora</name>
    <name type="synonym">Diviner's sage</name>
    <dbReference type="NCBI Taxonomy" id="28513"/>
    <lineage>
        <taxon>Eukaryota</taxon>
        <taxon>Viridiplantae</taxon>
        <taxon>Streptophyta</taxon>
        <taxon>Embryophyta</taxon>
        <taxon>Tracheophyta</taxon>
        <taxon>Spermatophyta</taxon>
        <taxon>Magnoliopsida</taxon>
        <taxon>eudicotyledons</taxon>
        <taxon>Gunneridae</taxon>
        <taxon>Pentapetalae</taxon>
        <taxon>asterids</taxon>
        <taxon>lamiids</taxon>
        <taxon>Lamiales</taxon>
        <taxon>Lamiaceae</taxon>
        <taxon>Nepetoideae</taxon>
        <taxon>Mentheae</taxon>
        <taxon>Salviinae</taxon>
        <taxon>Salvia</taxon>
        <taxon>Salvia subgen. Calosphace</taxon>
    </lineage>
</organism>